<dbReference type="AlphaFoldDB" id="A0A267DE71"/>
<keyword evidence="3" id="KW-1185">Reference proteome</keyword>
<comment type="caution">
    <text evidence="2">The sequence shown here is derived from an EMBL/GenBank/DDBJ whole genome shotgun (WGS) entry which is preliminary data.</text>
</comment>
<feature type="region of interest" description="Disordered" evidence="1">
    <location>
        <begin position="1"/>
        <end position="49"/>
    </location>
</feature>
<organism evidence="2 3">
    <name type="scientific">Macrostomum lignano</name>
    <dbReference type="NCBI Taxonomy" id="282301"/>
    <lineage>
        <taxon>Eukaryota</taxon>
        <taxon>Metazoa</taxon>
        <taxon>Spiralia</taxon>
        <taxon>Lophotrochozoa</taxon>
        <taxon>Platyhelminthes</taxon>
        <taxon>Rhabditophora</taxon>
        <taxon>Macrostomorpha</taxon>
        <taxon>Macrostomida</taxon>
        <taxon>Macrostomidae</taxon>
        <taxon>Macrostomum</taxon>
    </lineage>
</organism>
<feature type="region of interest" description="Disordered" evidence="1">
    <location>
        <begin position="326"/>
        <end position="361"/>
    </location>
</feature>
<feature type="region of interest" description="Disordered" evidence="1">
    <location>
        <begin position="119"/>
        <end position="152"/>
    </location>
</feature>
<gene>
    <name evidence="2" type="ORF">BOX15_Mlig022695g3</name>
</gene>
<protein>
    <submittedName>
        <fullName evidence="2">Uncharacterized protein</fullName>
    </submittedName>
</protein>
<dbReference type="Proteomes" id="UP000215902">
    <property type="component" value="Unassembled WGS sequence"/>
</dbReference>
<sequence length="361" mass="38431">KRHSQATQSSDTVKRHSQATHSSDTVKRHSQATQSSDMSNAGRQWPQSAAVLRQGASDFDFYSNVGDVGSVGSAYDCGFGENVDNFGDGDDSGYTEIPMATVAADSGLRDRIARLVFGPSRQTPQQPPPPPPPPPSQSSRRRSGPGNRIATGGFPGYAYTRWECLPSSTPPPPRSAKAPSAASACGSQRTVRFRCPLDPHGCQEAPAAPSAVENRWTAVQQPYSTFSAGGSMPALGERSASSGYGSDVDIVSAGDFYAVREEDIDRLLVPAAAATPLPPADPDVDVQTLDLSAFFPSQQPVAGSAATQIDALKSVESTRCGGLLVKSSPRERRQHQSFELTDMRPKSASRRGNASHRCYYK</sequence>
<feature type="compositionally biased region" description="Pro residues" evidence="1">
    <location>
        <begin position="125"/>
        <end position="136"/>
    </location>
</feature>
<feature type="compositionally biased region" description="Basic and acidic residues" evidence="1">
    <location>
        <begin position="328"/>
        <end position="345"/>
    </location>
</feature>
<evidence type="ECO:0000313" key="2">
    <source>
        <dbReference type="EMBL" id="PAA46934.1"/>
    </source>
</evidence>
<name>A0A267DE71_9PLAT</name>
<proteinExistence type="predicted"/>
<accession>A0A267DE71</accession>
<feature type="compositionally biased region" description="Polar residues" evidence="1">
    <location>
        <begin position="1"/>
        <end position="11"/>
    </location>
</feature>
<evidence type="ECO:0000313" key="3">
    <source>
        <dbReference type="Proteomes" id="UP000215902"/>
    </source>
</evidence>
<reference evidence="2 3" key="1">
    <citation type="submission" date="2017-06" db="EMBL/GenBank/DDBJ databases">
        <title>A platform for efficient transgenesis in Macrostomum lignano, a flatworm model organism for stem cell research.</title>
        <authorList>
            <person name="Berezikov E."/>
        </authorList>
    </citation>
    <scope>NUCLEOTIDE SEQUENCE [LARGE SCALE GENOMIC DNA]</scope>
    <source>
        <strain evidence="2">DV1</strain>
        <tissue evidence="2">Whole organism</tissue>
    </source>
</reference>
<feature type="compositionally biased region" description="Polar residues" evidence="1">
    <location>
        <begin position="31"/>
        <end position="47"/>
    </location>
</feature>
<evidence type="ECO:0000256" key="1">
    <source>
        <dbReference type="SAM" id="MobiDB-lite"/>
    </source>
</evidence>
<feature type="non-terminal residue" evidence="2">
    <location>
        <position position="1"/>
    </location>
</feature>
<dbReference type="EMBL" id="NIVC01004645">
    <property type="protein sequence ID" value="PAA46934.1"/>
    <property type="molecule type" value="Genomic_DNA"/>
</dbReference>